<evidence type="ECO:0000313" key="1">
    <source>
        <dbReference type="EMBL" id="MCD1117446.1"/>
    </source>
</evidence>
<comment type="caution">
    <text evidence="1">The sequence shown here is derived from an EMBL/GenBank/DDBJ whole genome shotgun (WGS) entry which is preliminary data.</text>
</comment>
<dbReference type="AlphaFoldDB" id="A0A9Q3YVI1"/>
<reference evidence="1" key="1">
    <citation type="submission" date="2021-11" db="EMBL/GenBank/DDBJ databases">
        <title>Description of novel Chryseobacterium species.</title>
        <authorList>
            <person name="Saticioglu I.B."/>
            <person name="Ay H."/>
            <person name="Altun S."/>
            <person name="Duman M."/>
        </authorList>
    </citation>
    <scope>NUCLEOTIDE SEQUENCE</scope>
    <source>
        <strain evidence="1">C-17</strain>
    </source>
</reference>
<sequence>MKVKILASENSKLKIPIPIEVLFKTPYKIEINDTKNITTYEYKNNKWEILK</sequence>
<dbReference type="EMBL" id="JAJNAY010000001">
    <property type="protein sequence ID" value="MCD1117446.1"/>
    <property type="molecule type" value="Genomic_DNA"/>
</dbReference>
<keyword evidence="2" id="KW-1185">Reference proteome</keyword>
<dbReference type="Proteomes" id="UP001108025">
    <property type="component" value="Unassembled WGS sequence"/>
</dbReference>
<evidence type="ECO:0000313" key="2">
    <source>
        <dbReference type="Proteomes" id="UP001108025"/>
    </source>
</evidence>
<accession>A0A9Q3YVI1</accession>
<organism evidence="1 2">
    <name type="scientific">Chryseobacterium turcicum</name>
    <dbReference type="NCBI Taxonomy" id="2898076"/>
    <lineage>
        <taxon>Bacteria</taxon>
        <taxon>Pseudomonadati</taxon>
        <taxon>Bacteroidota</taxon>
        <taxon>Flavobacteriia</taxon>
        <taxon>Flavobacteriales</taxon>
        <taxon>Weeksellaceae</taxon>
        <taxon>Chryseobacterium group</taxon>
        <taxon>Chryseobacterium</taxon>
    </lineage>
</organism>
<dbReference type="RefSeq" id="WP_230669366.1">
    <property type="nucleotide sequence ID" value="NZ_JAJNAY010000001.1"/>
</dbReference>
<proteinExistence type="predicted"/>
<gene>
    <name evidence="1" type="ORF">LO744_11295</name>
</gene>
<protein>
    <submittedName>
        <fullName evidence="1">Uncharacterized protein</fullName>
    </submittedName>
</protein>
<name>A0A9Q3YVI1_9FLAO</name>